<feature type="transmembrane region" description="Helical" evidence="1">
    <location>
        <begin position="133"/>
        <end position="163"/>
    </location>
</feature>
<dbReference type="Proteomes" id="UP001589896">
    <property type="component" value="Unassembled WGS sequence"/>
</dbReference>
<name>A0ABV6RRT3_9GAMM</name>
<feature type="transmembrane region" description="Helical" evidence="1">
    <location>
        <begin position="74"/>
        <end position="92"/>
    </location>
</feature>
<evidence type="ECO:0000313" key="3">
    <source>
        <dbReference type="Proteomes" id="UP001589896"/>
    </source>
</evidence>
<keyword evidence="1" id="KW-0812">Transmembrane</keyword>
<gene>
    <name evidence="2" type="ORF">ACFFGH_17755</name>
</gene>
<evidence type="ECO:0000256" key="1">
    <source>
        <dbReference type="SAM" id="Phobius"/>
    </source>
</evidence>
<sequence length="254" mass="27489">MRLLVLLLSIAMPIVAWMSQRGEFGPDQGTVSDRYPTLLVAAGYAFSIWGLIFALDIAYALWQATGDRRRDATLARIAPLAAAGFALTAVWMPLFSQGLFWLCVAVIFGALAATARAAVVLSRDPDSQPRQRLWAWLPLSLHAGWLSLAAFLNLAQTIVAYRLLPVDDMLGWSAVLYALAALVLLVLNGRMRGNLAYVAAAMWGLAAVVVKQSQSTVPGAQVAAGIALVIVVALLAQTLWLRWWRPRVAQAASH</sequence>
<feature type="transmembrane region" description="Helical" evidence="1">
    <location>
        <begin position="98"/>
        <end position="121"/>
    </location>
</feature>
<evidence type="ECO:0000313" key="2">
    <source>
        <dbReference type="EMBL" id="MFC0679687.1"/>
    </source>
</evidence>
<keyword evidence="3" id="KW-1185">Reference proteome</keyword>
<feature type="transmembrane region" description="Helical" evidence="1">
    <location>
        <begin position="37"/>
        <end position="62"/>
    </location>
</feature>
<organism evidence="2 3">
    <name type="scientific">Lysobacter korlensis</name>
    <dbReference type="NCBI Taxonomy" id="553636"/>
    <lineage>
        <taxon>Bacteria</taxon>
        <taxon>Pseudomonadati</taxon>
        <taxon>Pseudomonadota</taxon>
        <taxon>Gammaproteobacteria</taxon>
        <taxon>Lysobacterales</taxon>
        <taxon>Lysobacteraceae</taxon>
        <taxon>Lysobacter</taxon>
    </lineage>
</organism>
<proteinExistence type="predicted"/>
<dbReference type="PANTHER" id="PTHR33802:SF1">
    <property type="entry name" value="XK-RELATED PROTEIN"/>
    <property type="match status" value="1"/>
</dbReference>
<comment type="caution">
    <text evidence="2">The sequence shown here is derived from an EMBL/GenBank/DDBJ whole genome shotgun (WGS) entry which is preliminary data.</text>
</comment>
<keyword evidence="1" id="KW-1133">Transmembrane helix</keyword>
<evidence type="ECO:0008006" key="4">
    <source>
        <dbReference type="Google" id="ProtNLM"/>
    </source>
</evidence>
<feature type="transmembrane region" description="Helical" evidence="1">
    <location>
        <begin position="222"/>
        <end position="241"/>
    </location>
</feature>
<accession>A0ABV6RRT3</accession>
<dbReference type="EMBL" id="JBHLTG010000004">
    <property type="protein sequence ID" value="MFC0679687.1"/>
    <property type="molecule type" value="Genomic_DNA"/>
</dbReference>
<dbReference type="PANTHER" id="PTHR33802">
    <property type="entry name" value="SI:CH211-161H7.5-RELATED"/>
    <property type="match status" value="1"/>
</dbReference>
<dbReference type="RefSeq" id="WP_386670689.1">
    <property type="nucleotide sequence ID" value="NZ_JBHLTG010000004.1"/>
</dbReference>
<keyword evidence="1" id="KW-0472">Membrane</keyword>
<feature type="transmembrane region" description="Helical" evidence="1">
    <location>
        <begin position="169"/>
        <end position="187"/>
    </location>
</feature>
<reference evidence="2 3" key="1">
    <citation type="submission" date="2024-09" db="EMBL/GenBank/DDBJ databases">
        <authorList>
            <person name="Sun Q."/>
            <person name="Mori K."/>
        </authorList>
    </citation>
    <scope>NUCLEOTIDE SEQUENCE [LARGE SCALE GENOMIC DNA]</scope>
    <source>
        <strain evidence="2 3">KCTC 23076</strain>
    </source>
</reference>
<protein>
    <recommendedName>
        <fullName evidence="4">Tryptophan-rich sensory protein</fullName>
    </recommendedName>
</protein>
<feature type="transmembrane region" description="Helical" evidence="1">
    <location>
        <begin position="194"/>
        <end position="210"/>
    </location>
</feature>